<dbReference type="eggNOG" id="COG2304">
    <property type="taxonomic scope" value="Bacteria"/>
</dbReference>
<keyword evidence="1" id="KW-0472">Membrane</keyword>
<evidence type="ECO:0008006" key="4">
    <source>
        <dbReference type="Google" id="ProtNLM"/>
    </source>
</evidence>
<dbReference type="HOGENOM" id="CLU_032208_1_0_6"/>
<name>A0A089ZQA5_9PSED</name>
<dbReference type="Gene3D" id="3.40.50.410">
    <property type="entry name" value="von Willebrand factor, type A domain"/>
    <property type="match status" value="1"/>
</dbReference>
<reference evidence="2 3" key="1">
    <citation type="journal article" date="2015" name="J. Biotechnol.">
        <title>Complete genome sequence of Pseudomonas rhizosphaerae IH5T (=DSM 16299T), a phosphate-solubilizing rhizobacterium for bacterial biofertilizer.</title>
        <authorList>
            <person name="Kwak Y."/>
            <person name="Jung B.K."/>
            <person name="Shin J.H."/>
        </authorList>
    </citation>
    <scope>NUCLEOTIDE SEQUENCE [LARGE SCALE GENOMIC DNA]</scope>
    <source>
        <strain evidence="2">DSM 16299</strain>
    </source>
</reference>
<protein>
    <recommendedName>
        <fullName evidence="4">VWFA domain-containing protein</fullName>
    </recommendedName>
</protein>
<sequence length="462" mass="50543">MQRVIRDASLSARDMTALDAKLEIVRKYAAPNVASLYAIPRTGSGDVLEWWTELGGQAIAFNALNEGQQRQLLHTFEQRQHSLERVADEQQSKGQSDTAASLRSLIGEPLPGNLYSLNGEPLVICWHMLKPKPVTPVLPATTTVIASSPVRRRLWPWLLLALALLLLAFLVWWFLRAPVTEPVPATPAAMVQPQVAVPLPDPELLPEGVPEPIPEPEPEPALPVPVPVPKSKPIENTKQTKACPKPADPAIPPQFVVVLDTSGSMNLNVKTSPRDDQWYGEVGARLDPRDPRVAPLLTQPTRLDVAKVSLAKMIDNLLPQIDMRFMAFEGCGRVADYGLFPTPQRSQLIKGINGLRADYGTPLAESLAQAASTVDGRNRDAYIVMFIDGQDNCQQDACAVSRRIAQDQPKLKVNVVNIGKNALSNCMAENTGGRIYASRDAIELKDMLQEASKEVLKTPGCP</sequence>
<keyword evidence="1" id="KW-0812">Transmembrane</keyword>
<dbReference type="OrthoDB" id="5755451at2"/>
<keyword evidence="1" id="KW-1133">Transmembrane helix</keyword>
<evidence type="ECO:0000256" key="1">
    <source>
        <dbReference type="SAM" id="Phobius"/>
    </source>
</evidence>
<dbReference type="AlphaFoldDB" id="A0A089ZQA5"/>
<dbReference type="KEGG" id="prh:LT40_07695"/>
<gene>
    <name evidence="2" type="ORF">LT40_07695</name>
</gene>
<accession>A0A089ZQA5</accession>
<dbReference type="STRING" id="216142.LT40_07695"/>
<evidence type="ECO:0000313" key="2">
    <source>
        <dbReference type="EMBL" id="AIS17291.1"/>
    </source>
</evidence>
<keyword evidence="3" id="KW-1185">Reference proteome</keyword>
<proteinExistence type="predicted"/>
<evidence type="ECO:0000313" key="3">
    <source>
        <dbReference type="Proteomes" id="UP000029499"/>
    </source>
</evidence>
<organism evidence="2 3">
    <name type="scientific">Pseudomonas rhizosphaerae</name>
    <dbReference type="NCBI Taxonomy" id="216142"/>
    <lineage>
        <taxon>Bacteria</taxon>
        <taxon>Pseudomonadati</taxon>
        <taxon>Pseudomonadota</taxon>
        <taxon>Gammaproteobacteria</taxon>
        <taxon>Pseudomonadales</taxon>
        <taxon>Pseudomonadaceae</taxon>
        <taxon>Pseudomonas</taxon>
    </lineage>
</organism>
<feature type="transmembrane region" description="Helical" evidence="1">
    <location>
        <begin position="154"/>
        <end position="175"/>
    </location>
</feature>
<dbReference type="EMBL" id="CP009533">
    <property type="protein sequence ID" value="AIS17291.1"/>
    <property type="molecule type" value="Genomic_DNA"/>
</dbReference>
<dbReference type="Proteomes" id="UP000029499">
    <property type="component" value="Chromosome"/>
</dbReference>
<dbReference type="SUPFAM" id="SSF53300">
    <property type="entry name" value="vWA-like"/>
    <property type="match status" value="1"/>
</dbReference>
<dbReference type="RefSeq" id="WP_043188408.1">
    <property type="nucleotide sequence ID" value="NZ_CP009533.1"/>
</dbReference>
<dbReference type="InterPro" id="IPR036465">
    <property type="entry name" value="vWFA_dom_sf"/>
</dbReference>